<evidence type="ECO:0000259" key="3">
    <source>
        <dbReference type="PROSITE" id="PS50206"/>
    </source>
</evidence>
<dbReference type="SMART" id="SM00450">
    <property type="entry name" value="RHOD"/>
    <property type="match status" value="2"/>
</dbReference>
<dbReference type="Proteomes" id="UP001218071">
    <property type="component" value="Chromosome"/>
</dbReference>
<evidence type="ECO:0000313" key="4">
    <source>
        <dbReference type="EMBL" id="WCZ39719.1"/>
    </source>
</evidence>
<name>A0ABY7UQ14_9CORY</name>
<feature type="domain" description="Rhodanese" evidence="3">
    <location>
        <begin position="161"/>
        <end position="277"/>
    </location>
</feature>
<feature type="domain" description="Rhodanese" evidence="3">
    <location>
        <begin position="16"/>
        <end position="134"/>
    </location>
</feature>
<dbReference type="GO" id="GO:0016784">
    <property type="term" value="F:3-mercaptopyruvate sulfurtransferase activity"/>
    <property type="evidence" value="ECO:0007669"/>
    <property type="project" value="UniProtKB-EC"/>
</dbReference>
<dbReference type="CDD" id="cd01448">
    <property type="entry name" value="TST_Repeat_1"/>
    <property type="match status" value="1"/>
</dbReference>
<evidence type="ECO:0000256" key="2">
    <source>
        <dbReference type="ARBA" id="ARBA00022737"/>
    </source>
</evidence>
<evidence type="ECO:0000313" key="5">
    <source>
        <dbReference type="Proteomes" id="UP001218071"/>
    </source>
</evidence>
<dbReference type="PANTHER" id="PTHR11364">
    <property type="entry name" value="THIOSULFATE SULFERTANSFERASE"/>
    <property type="match status" value="1"/>
</dbReference>
<dbReference type="PROSITE" id="PS50206">
    <property type="entry name" value="RHODANESE_3"/>
    <property type="match status" value="2"/>
</dbReference>
<reference evidence="4 5" key="1">
    <citation type="submission" date="2020-10" db="EMBL/GenBank/DDBJ databases">
        <title>Complete genome sequence of Corynebacterium jeddahense DSM 45997, type strain of Corynebacterium jeddahense.</title>
        <authorList>
            <person name="Busche T."/>
            <person name="Kalinowski J."/>
            <person name="Ruckert C."/>
        </authorList>
    </citation>
    <scope>NUCLEOTIDE SEQUENCE [LARGE SCALE GENOMIC DNA]</scope>
    <source>
        <strain evidence="4 5">DSM 45997</strain>
    </source>
</reference>
<dbReference type="SUPFAM" id="SSF52821">
    <property type="entry name" value="Rhodanese/Cell cycle control phosphatase"/>
    <property type="match status" value="2"/>
</dbReference>
<organism evidence="4 5">
    <name type="scientific">Corynebacterium jeddahense</name>
    <dbReference type="NCBI Taxonomy" id="1414719"/>
    <lineage>
        <taxon>Bacteria</taxon>
        <taxon>Bacillati</taxon>
        <taxon>Actinomycetota</taxon>
        <taxon>Actinomycetes</taxon>
        <taxon>Mycobacteriales</taxon>
        <taxon>Corynebacteriaceae</taxon>
        <taxon>Corynebacterium</taxon>
    </lineage>
</organism>
<dbReference type="InterPro" id="IPR036873">
    <property type="entry name" value="Rhodanese-like_dom_sf"/>
</dbReference>
<keyword evidence="1 4" id="KW-0808">Transferase</keyword>
<proteinExistence type="predicted"/>
<dbReference type="Pfam" id="PF00581">
    <property type="entry name" value="Rhodanese"/>
    <property type="match status" value="2"/>
</dbReference>
<dbReference type="EC" id="2.8.1.2" evidence="4"/>
<accession>A0ABY7UQ14</accession>
<gene>
    <name evidence="4" type="primary">sseA2</name>
    <name evidence="4" type="ORF">CJEDD_10745</name>
</gene>
<dbReference type="EMBL" id="CP063194">
    <property type="protein sequence ID" value="WCZ39719.1"/>
    <property type="molecule type" value="Genomic_DNA"/>
</dbReference>
<keyword evidence="2" id="KW-0677">Repeat</keyword>
<sequence length="280" mass="30030">MSVFVSAAELNERIQTGQKQTILACLWEPKAGKAWSKFQSEHIPTALFCDPSAQLASMPGREVGRNPLPSLETVAKAAAGWGIERGRPVYLYDGGNGLFAARAWWVLRWAGVEDVHILDGGFANWDTTGYPTVAGPGGVAVPRAIELSEGHLPTATIDEVRGFEGMLIDARGARRFEGRREILDLRAGHIPGALNVPVADLYDEETNTVKSADAVRDRLAQAGVTQNTDPASVIVYSGSGNHSALLLAALENAGLPLLTHYVGGWSQWSADRNNPIATHV</sequence>
<protein>
    <submittedName>
        <fullName evidence="4">3-mercaptopyruvate sulfurtransferase</fullName>
        <ecNumber evidence="4">2.8.1.2</ecNumber>
    </submittedName>
</protein>
<dbReference type="Gene3D" id="3.40.250.10">
    <property type="entry name" value="Rhodanese-like domain"/>
    <property type="match status" value="2"/>
</dbReference>
<evidence type="ECO:0000256" key="1">
    <source>
        <dbReference type="ARBA" id="ARBA00022679"/>
    </source>
</evidence>
<dbReference type="InterPro" id="IPR045078">
    <property type="entry name" value="TST/MPST-like"/>
</dbReference>
<dbReference type="RefSeq" id="WP_042405501.1">
    <property type="nucleotide sequence ID" value="NZ_CBYN010000014.1"/>
</dbReference>
<dbReference type="InterPro" id="IPR001763">
    <property type="entry name" value="Rhodanese-like_dom"/>
</dbReference>
<dbReference type="PANTHER" id="PTHR11364:SF27">
    <property type="entry name" value="SULFURTRANSFERASE"/>
    <property type="match status" value="1"/>
</dbReference>
<keyword evidence="5" id="KW-1185">Reference proteome</keyword>